<evidence type="ECO:0000256" key="4">
    <source>
        <dbReference type="HAMAP-Rule" id="MF_00720"/>
    </source>
</evidence>
<dbReference type="EMBL" id="JACDXW010000004">
    <property type="protein sequence ID" value="MCB5363960.1"/>
    <property type="molecule type" value="Genomic_DNA"/>
</dbReference>
<proteinExistence type="inferred from homology"/>
<reference evidence="5 6" key="1">
    <citation type="submission" date="2020-07" db="EMBL/GenBank/DDBJ databases">
        <title>Pusillimonas sp. nov., isolated from poultry manure in Taiwan.</title>
        <authorList>
            <person name="Lin S.-Y."/>
            <person name="Tang Y.-S."/>
            <person name="Young C.-C."/>
        </authorList>
    </citation>
    <scope>NUCLEOTIDE SEQUENCE [LARGE SCALE GENOMIC DNA]</scope>
    <source>
        <strain evidence="5 6">CC-YST705</strain>
    </source>
</reference>
<dbReference type="Pfam" id="PF22657">
    <property type="entry name" value="SSB_1"/>
    <property type="match status" value="1"/>
</dbReference>
<keyword evidence="2 4" id="KW-0235">DNA replication</keyword>
<dbReference type="PIRSF" id="PIRSF003135">
    <property type="entry name" value="Primosomal_n"/>
    <property type="match status" value="1"/>
</dbReference>
<name>A0ABS8CD48_9BURK</name>
<keyword evidence="6" id="KW-1185">Reference proteome</keyword>
<dbReference type="Gene3D" id="2.40.50.140">
    <property type="entry name" value="Nucleic acid-binding proteins"/>
    <property type="match status" value="1"/>
</dbReference>
<comment type="function">
    <text evidence="4">Involved in the restart of stalled replication forks, which reloads the replicative helicase on sites other than the origin of replication; the PriA-PriB pathway is the major replication restart pathway. During primosome assembly it facilitates complex formation between PriA and DnaT on DNA; stabilizes PriA on DNA. Stimulates the DNA unwinding activity of PriA helicase.</text>
</comment>
<dbReference type="InterPro" id="IPR023646">
    <property type="entry name" value="Prisomal_replication_PriB"/>
</dbReference>
<evidence type="ECO:0000313" key="5">
    <source>
        <dbReference type="EMBL" id="MCB5363960.1"/>
    </source>
</evidence>
<dbReference type="HAMAP" id="MF_00720">
    <property type="entry name" value="PriB"/>
    <property type="match status" value="1"/>
</dbReference>
<dbReference type="Proteomes" id="UP000776983">
    <property type="component" value="Unassembled WGS sequence"/>
</dbReference>
<protein>
    <recommendedName>
        <fullName evidence="4">Replication restart protein PriB</fullName>
    </recommendedName>
</protein>
<dbReference type="NCBIfam" id="TIGR04418">
    <property type="entry name" value="PriB_gamma"/>
    <property type="match status" value="1"/>
</dbReference>
<dbReference type="InterPro" id="IPR000424">
    <property type="entry name" value="Primosome_PriB/ssb"/>
</dbReference>
<comment type="similarity">
    <text evidence="4">Belongs to the PriB family.</text>
</comment>
<evidence type="ECO:0000313" key="6">
    <source>
        <dbReference type="Proteomes" id="UP000776983"/>
    </source>
</evidence>
<organism evidence="5 6">
    <name type="scientific">Mesopusillimonas faecipullorum</name>
    <dbReference type="NCBI Taxonomy" id="2755040"/>
    <lineage>
        <taxon>Bacteria</taxon>
        <taxon>Pseudomonadati</taxon>
        <taxon>Pseudomonadota</taxon>
        <taxon>Betaproteobacteria</taxon>
        <taxon>Burkholderiales</taxon>
        <taxon>Alcaligenaceae</taxon>
        <taxon>Mesopusillimonas</taxon>
    </lineage>
</organism>
<gene>
    <name evidence="4 5" type="primary">priB</name>
    <name evidence="5" type="ORF">H0484_09400</name>
</gene>
<accession>A0ABS8CD48</accession>
<sequence length="104" mass="11065">MNQLSLTAQVLETQPIRYTPAGQAVLEMRLEHESEVVEAGVARRVSLTLTAVAIGDIALLLADVALGAPLTIKGFLAPKRKGSDRLVLHIQQAGRLAPSDGWVA</sequence>
<comment type="subunit">
    <text evidence="4">Homodimer. Interacts with PriA and DnaT. Component of the replication restart primosome. Primosome assembly occurs via a 'hand-off' mechanism. PriA binds to replication forks, subsequently PriB then DnaT bind; DnaT then displaces ssDNA to generate the helicase loading substrate.</text>
</comment>
<evidence type="ECO:0000256" key="1">
    <source>
        <dbReference type="ARBA" id="ARBA00022515"/>
    </source>
</evidence>
<dbReference type="InterPro" id="IPR012340">
    <property type="entry name" value="NA-bd_OB-fold"/>
</dbReference>
<dbReference type="PROSITE" id="PS50935">
    <property type="entry name" value="SSB"/>
    <property type="match status" value="1"/>
</dbReference>
<keyword evidence="1 4" id="KW-0639">Primosome</keyword>
<evidence type="ECO:0000256" key="3">
    <source>
        <dbReference type="ARBA" id="ARBA00023125"/>
    </source>
</evidence>
<evidence type="ECO:0000256" key="2">
    <source>
        <dbReference type="ARBA" id="ARBA00022705"/>
    </source>
</evidence>
<comment type="caution">
    <text evidence="5">The sequence shown here is derived from an EMBL/GenBank/DDBJ whole genome shotgun (WGS) entry which is preliminary data.</text>
</comment>
<keyword evidence="3 4" id="KW-0238">DNA-binding</keyword>
<dbReference type="SUPFAM" id="SSF50249">
    <property type="entry name" value="Nucleic acid-binding proteins"/>
    <property type="match status" value="1"/>
</dbReference>